<comment type="caution">
    <text evidence="1">The sequence shown here is derived from an EMBL/GenBank/DDBJ whole genome shotgun (WGS) entry which is preliminary data.</text>
</comment>
<keyword evidence="2" id="KW-1185">Reference proteome</keyword>
<name>A0A3M9MAN3_9BACT</name>
<accession>A0A3M9MAN3</accession>
<dbReference type="AlphaFoldDB" id="A0A3M9MAN3"/>
<dbReference type="Proteomes" id="UP000272117">
    <property type="component" value="Unassembled WGS sequence"/>
</dbReference>
<organism evidence="1 2">
    <name type="scientific">Rufibacter latericius</name>
    <dbReference type="NCBI Taxonomy" id="2487040"/>
    <lineage>
        <taxon>Bacteria</taxon>
        <taxon>Pseudomonadati</taxon>
        <taxon>Bacteroidota</taxon>
        <taxon>Cytophagia</taxon>
        <taxon>Cytophagales</taxon>
        <taxon>Hymenobacteraceae</taxon>
        <taxon>Rufibacter</taxon>
    </lineage>
</organism>
<dbReference type="InterPro" id="IPR025352">
    <property type="entry name" value="DUF4256"/>
</dbReference>
<dbReference type="OrthoDB" id="8442276at2"/>
<dbReference type="EMBL" id="RJJD01000021">
    <property type="protein sequence ID" value="RNI22632.1"/>
    <property type="molecule type" value="Genomic_DNA"/>
</dbReference>
<dbReference type="RefSeq" id="WP_123129084.1">
    <property type="nucleotide sequence ID" value="NZ_RJJD01000021.1"/>
</dbReference>
<reference evidence="1 2" key="1">
    <citation type="submission" date="2018-11" db="EMBL/GenBank/DDBJ databases">
        <title>Rufibacter latericius sp. nov., isolated from water in Baiyang Lake.</title>
        <authorList>
            <person name="Yang Y."/>
        </authorList>
    </citation>
    <scope>NUCLEOTIDE SEQUENCE [LARGE SCALE GENOMIC DNA]</scope>
    <source>
        <strain evidence="1 2">R-22-1c-1</strain>
    </source>
</reference>
<dbReference type="Pfam" id="PF14066">
    <property type="entry name" value="DUF4256"/>
    <property type="match status" value="1"/>
</dbReference>
<proteinExistence type="predicted"/>
<gene>
    <name evidence="1" type="ORF">EFB08_21290</name>
</gene>
<evidence type="ECO:0000313" key="2">
    <source>
        <dbReference type="Proteomes" id="UP000272117"/>
    </source>
</evidence>
<sequence length="189" mass="21801">MITLDKKELSAEQAKEVINVLRGRFEKHMNRHTDLDWRQIQAKLEANPEKLRSLYEMERTGGEPDVVGIDTKTGEFLFFDCSPESPKGRRSVCYDRKGLESRKEHKPENNALDMAADMGIEILTEEQYRELQKLGKFDEKTSSWLKTPSEIRKLGGAIFGDFRYGQVFVYHNGAQSYYAARGFRGSLRV</sequence>
<protein>
    <submittedName>
        <fullName evidence="1">DUF4256 domain-containing protein</fullName>
    </submittedName>
</protein>
<evidence type="ECO:0000313" key="1">
    <source>
        <dbReference type="EMBL" id="RNI22632.1"/>
    </source>
</evidence>